<protein>
    <submittedName>
        <fullName evidence="1">Uncharacterized protein</fullName>
    </submittedName>
</protein>
<evidence type="ECO:0000313" key="1">
    <source>
        <dbReference type="EMBL" id="MPC75324.1"/>
    </source>
</evidence>
<sequence length="113" mass="12508">MILNNLSDSPDIHLLVSLQRSQVLLDNPIVAQILRAKPYHYSIFVWRTRDATFITVPSSRGVGGGGYEPSIIAIGNDESKLAEGDTEVARLVATWGIVLSWMVQGLWRGTRCQ</sequence>
<organism evidence="1 2">
    <name type="scientific">Portunus trituberculatus</name>
    <name type="common">Swimming crab</name>
    <name type="synonym">Neptunus trituberculatus</name>
    <dbReference type="NCBI Taxonomy" id="210409"/>
    <lineage>
        <taxon>Eukaryota</taxon>
        <taxon>Metazoa</taxon>
        <taxon>Ecdysozoa</taxon>
        <taxon>Arthropoda</taxon>
        <taxon>Crustacea</taxon>
        <taxon>Multicrustacea</taxon>
        <taxon>Malacostraca</taxon>
        <taxon>Eumalacostraca</taxon>
        <taxon>Eucarida</taxon>
        <taxon>Decapoda</taxon>
        <taxon>Pleocyemata</taxon>
        <taxon>Brachyura</taxon>
        <taxon>Eubrachyura</taxon>
        <taxon>Portunoidea</taxon>
        <taxon>Portunidae</taxon>
        <taxon>Portuninae</taxon>
        <taxon>Portunus</taxon>
    </lineage>
</organism>
<comment type="caution">
    <text evidence="1">The sequence shown here is derived from an EMBL/GenBank/DDBJ whole genome shotgun (WGS) entry which is preliminary data.</text>
</comment>
<proteinExistence type="predicted"/>
<dbReference type="Proteomes" id="UP000324222">
    <property type="component" value="Unassembled WGS sequence"/>
</dbReference>
<reference evidence="1 2" key="1">
    <citation type="submission" date="2019-05" db="EMBL/GenBank/DDBJ databases">
        <title>Another draft genome of Portunus trituberculatus and its Hox gene families provides insights of decapod evolution.</title>
        <authorList>
            <person name="Jeong J.-H."/>
            <person name="Song I."/>
            <person name="Kim S."/>
            <person name="Choi T."/>
            <person name="Kim D."/>
            <person name="Ryu S."/>
            <person name="Kim W."/>
        </authorList>
    </citation>
    <scope>NUCLEOTIDE SEQUENCE [LARGE SCALE GENOMIC DNA]</scope>
    <source>
        <tissue evidence="1">Muscle</tissue>
    </source>
</reference>
<evidence type="ECO:0000313" key="2">
    <source>
        <dbReference type="Proteomes" id="UP000324222"/>
    </source>
</evidence>
<keyword evidence="2" id="KW-1185">Reference proteome</keyword>
<name>A0A5B7I3J3_PORTR</name>
<accession>A0A5B7I3J3</accession>
<dbReference type="AlphaFoldDB" id="A0A5B7I3J3"/>
<dbReference type="EMBL" id="VSRR010040846">
    <property type="protein sequence ID" value="MPC75324.1"/>
    <property type="molecule type" value="Genomic_DNA"/>
</dbReference>
<gene>
    <name evidence="1" type="ORF">E2C01_069710</name>
</gene>